<proteinExistence type="predicted"/>
<dbReference type="AlphaFoldDB" id="A0A8J5RIT3"/>
<organism evidence="1 2">
    <name type="scientific">Zizania palustris</name>
    <name type="common">Northern wild rice</name>
    <dbReference type="NCBI Taxonomy" id="103762"/>
    <lineage>
        <taxon>Eukaryota</taxon>
        <taxon>Viridiplantae</taxon>
        <taxon>Streptophyta</taxon>
        <taxon>Embryophyta</taxon>
        <taxon>Tracheophyta</taxon>
        <taxon>Spermatophyta</taxon>
        <taxon>Magnoliopsida</taxon>
        <taxon>Liliopsida</taxon>
        <taxon>Poales</taxon>
        <taxon>Poaceae</taxon>
        <taxon>BOP clade</taxon>
        <taxon>Oryzoideae</taxon>
        <taxon>Oryzeae</taxon>
        <taxon>Zizaniinae</taxon>
        <taxon>Zizania</taxon>
    </lineage>
</organism>
<reference evidence="1" key="2">
    <citation type="submission" date="2021-02" db="EMBL/GenBank/DDBJ databases">
        <authorList>
            <person name="Kimball J.A."/>
            <person name="Haas M.W."/>
            <person name="Macchietto M."/>
            <person name="Kono T."/>
            <person name="Duquette J."/>
            <person name="Shao M."/>
        </authorList>
    </citation>
    <scope>NUCLEOTIDE SEQUENCE</scope>
    <source>
        <tissue evidence="1">Fresh leaf tissue</tissue>
    </source>
</reference>
<sequence>MRKSDGYQSPPVSLMYLTACEVPCAGSIPPWEFLQSYQHKNSQFWEGLQKGGLDTVGRFGEIWYVFCFWLIKGLQICAQGNYGSAPFVWKLSTAAQAWSIWITRNKLAWIILLQSDDKTKVANFVELQSWLANSGVLSICHNWGPFNCGGGR</sequence>
<dbReference type="EMBL" id="JAAALK010000290">
    <property type="protein sequence ID" value="KAG8047572.1"/>
    <property type="molecule type" value="Genomic_DNA"/>
</dbReference>
<comment type="caution">
    <text evidence="1">The sequence shown here is derived from an EMBL/GenBank/DDBJ whole genome shotgun (WGS) entry which is preliminary data.</text>
</comment>
<gene>
    <name evidence="1" type="ORF">GUJ93_ZPchr0008g12503</name>
</gene>
<dbReference type="Proteomes" id="UP000729402">
    <property type="component" value="Unassembled WGS sequence"/>
</dbReference>
<reference evidence="1" key="1">
    <citation type="journal article" date="2021" name="bioRxiv">
        <title>Whole Genome Assembly and Annotation of Northern Wild Rice, Zizania palustris L., Supports a Whole Genome Duplication in the Zizania Genus.</title>
        <authorList>
            <person name="Haas M."/>
            <person name="Kono T."/>
            <person name="Macchietto M."/>
            <person name="Millas R."/>
            <person name="McGilp L."/>
            <person name="Shao M."/>
            <person name="Duquette J."/>
            <person name="Hirsch C.N."/>
            <person name="Kimball J."/>
        </authorList>
    </citation>
    <scope>NUCLEOTIDE SEQUENCE</scope>
    <source>
        <tissue evidence="1">Fresh leaf tissue</tissue>
    </source>
</reference>
<keyword evidence="2" id="KW-1185">Reference proteome</keyword>
<evidence type="ECO:0000313" key="2">
    <source>
        <dbReference type="Proteomes" id="UP000729402"/>
    </source>
</evidence>
<accession>A0A8J5RIT3</accession>
<evidence type="ECO:0000313" key="1">
    <source>
        <dbReference type="EMBL" id="KAG8047572.1"/>
    </source>
</evidence>
<name>A0A8J5RIT3_ZIZPA</name>
<protein>
    <submittedName>
        <fullName evidence="1">Uncharacterized protein</fullName>
    </submittedName>
</protein>